<dbReference type="AlphaFoldDB" id="A0A1Y3KYP3"/>
<organism evidence="2 3">
    <name type="scientific">Pseudomonas putida</name>
    <name type="common">Arthrobacter siderocapsulatus</name>
    <dbReference type="NCBI Taxonomy" id="303"/>
    <lineage>
        <taxon>Bacteria</taxon>
        <taxon>Pseudomonadati</taxon>
        <taxon>Pseudomonadota</taxon>
        <taxon>Gammaproteobacteria</taxon>
        <taxon>Pseudomonadales</taxon>
        <taxon>Pseudomonadaceae</taxon>
        <taxon>Pseudomonas</taxon>
    </lineage>
</organism>
<protein>
    <submittedName>
        <fullName evidence="2">Uncharacterized protein</fullName>
    </submittedName>
</protein>
<evidence type="ECO:0000256" key="1">
    <source>
        <dbReference type="SAM" id="Phobius"/>
    </source>
</evidence>
<comment type="caution">
    <text evidence="2">The sequence shown here is derived from an EMBL/GenBank/DDBJ whole genome shotgun (WGS) entry which is preliminary data.</text>
</comment>
<feature type="transmembrane region" description="Helical" evidence="1">
    <location>
        <begin position="32"/>
        <end position="55"/>
    </location>
</feature>
<keyword evidence="1" id="KW-1133">Transmembrane helix</keyword>
<accession>A0A1Y3KYP3</accession>
<dbReference type="RefSeq" id="WP_086977394.1">
    <property type="nucleotide sequence ID" value="NZ_NFSB01000083.1"/>
</dbReference>
<keyword evidence="1" id="KW-0812">Transmembrane</keyword>
<dbReference type="Proteomes" id="UP000196082">
    <property type="component" value="Unassembled WGS sequence"/>
</dbReference>
<keyword evidence="1" id="KW-0472">Membrane</keyword>
<dbReference type="EMBL" id="NFSB01000083">
    <property type="protein sequence ID" value="OUM28960.1"/>
    <property type="molecule type" value="Genomic_DNA"/>
</dbReference>
<reference evidence="2 3" key="1">
    <citation type="submission" date="2017-05" db="EMBL/GenBank/DDBJ databases">
        <title>Whole genome sequence of Pseudomonas putida isolate 1312 commercialized as a biostimulant.</title>
        <authorList>
            <person name="Crovadore J."/>
            <person name="Blanc P."/>
            <person name="Chablais R."/>
            <person name="Cochard B."/>
            <person name="Grizard D."/>
            <person name="Lefort F."/>
        </authorList>
    </citation>
    <scope>NUCLEOTIDE SEQUENCE [LARGE SCALE GENOMIC DNA]</scope>
    <source>
        <strain evidence="2 3">1312</strain>
    </source>
</reference>
<evidence type="ECO:0000313" key="2">
    <source>
        <dbReference type="EMBL" id="OUM28960.1"/>
    </source>
</evidence>
<proteinExistence type="predicted"/>
<gene>
    <name evidence="2" type="ORF">B8W72_19710</name>
</gene>
<evidence type="ECO:0000313" key="3">
    <source>
        <dbReference type="Proteomes" id="UP000196082"/>
    </source>
</evidence>
<name>A0A1Y3KYP3_PSEPU</name>
<sequence>MNSQVDVERAQDLERRLCAYEELEKSVQWPGALTAADVVALALLVLVMIAGAYYLGGQP</sequence>